<comment type="subcellular location">
    <subcellularLocation>
        <location evidence="4">Cell outer membrane</location>
        <topology evidence="4">Lipid-anchor</topology>
    </subcellularLocation>
</comment>
<keyword evidence="3 4" id="KW-0998">Cell outer membrane</keyword>
<comment type="similarity">
    <text evidence="4">Belongs to the BamC family.</text>
</comment>
<dbReference type="GO" id="GO:0009279">
    <property type="term" value="C:cell outer membrane"/>
    <property type="evidence" value="ECO:0007669"/>
    <property type="project" value="UniProtKB-SubCell"/>
</dbReference>
<comment type="function">
    <text evidence="4">Part of the outer membrane protein assembly complex, which is involved in assembly and insertion of beta-barrel proteins into the outer membrane.</text>
</comment>
<dbReference type="Proteomes" id="UP000071641">
    <property type="component" value="Unassembled WGS sequence"/>
</dbReference>
<evidence type="ECO:0000256" key="1">
    <source>
        <dbReference type="ARBA" id="ARBA00022729"/>
    </source>
</evidence>
<dbReference type="OrthoDB" id="5686855at2"/>
<dbReference type="InterPro" id="IPR042268">
    <property type="entry name" value="BamC_C"/>
</dbReference>
<dbReference type="PIRSF" id="PIRSF026343">
    <property type="entry name" value="NlpB"/>
    <property type="match status" value="1"/>
</dbReference>
<evidence type="ECO:0000313" key="6">
    <source>
        <dbReference type="EMBL" id="CZF80403.1"/>
    </source>
</evidence>
<evidence type="ECO:0000256" key="4">
    <source>
        <dbReference type="HAMAP-Rule" id="MF_00924"/>
    </source>
</evidence>
<dbReference type="RefSeq" id="WP_062663051.1">
    <property type="nucleotide sequence ID" value="NZ_FIZX01000001.1"/>
</dbReference>
<dbReference type="InterPro" id="IPR010653">
    <property type="entry name" value="NlpB/DapX"/>
</dbReference>
<comment type="subunit">
    <text evidence="4">Part of the Bam complex.</text>
</comment>
<dbReference type="PROSITE" id="PS51257">
    <property type="entry name" value="PROKAR_LIPOPROTEIN"/>
    <property type="match status" value="1"/>
</dbReference>
<evidence type="ECO:0000256" key="5">
    <source>
        <dbReference type="SAM" id="SignalP"/>
    </source>
</evidence>
<proteinExistence type="inferred from homology"/>
<feature type="signal peptide" evidence="5">
    <location>
        <begin position="1"/>
        <end position="23"/>
    </location>
</feature>
<dbReference type="EMBL" id="FIZX01000001">
    <property type="protein sequence ID" value="CZF80403.1"/>
    <property type="molecule type" value="Genomic_DNA"/>
</dbReference>
<gene>
    <name evidence="4 6" type="primary">bamC</name>
    <name evidence="6" type="ORF">GCE9029_02047</name>
</gene>
<keyword evidence="1 4" id="KW-0732">Signal</keyword>
<dbReference type="Gene3D" id="3.30.310.170">
    <property type="entry name" value="Outer membrane protein assembly factor BamC"/>
    <property type="match status" value="1"/>
</dbReference>
<keyword evidence="4" id="KW-0564">Palmitate</keyword>
<dbReference type="HAMAP" id="MF_00924">
    <property type="entry name" value="OM_assembly_BamC"/>
    <property type="match status" value="1"/>
</dbReference>
<evidence type="ECO:0000256" key="2">
    <source>
        <dbReference type="ARBA" id="ARBA00023136"/>
    </source>
</evidence>
<keyword evidence="4" id="KW-0449">Lipoprotein</keyword>
<name>A0A128F0T1_9GAMM</name>
<dbReference type="Gene3D" id="3.30.530.50">
    <property type="match status" value="1"/>
</dbReference>
<keyword evidence="7" id="KW-1185">Reference proteome</keyword>
<evidence type="ECO:0000313" key="7">
    <source>
        <dbReference type="Proteomes" id="UP000071641"/>
    </source>
</evidence>
<accession>A0A128F0T1</accession>
<organism evidence="6 7">
    <name type="scientific">Grimontia celer</name>
    <dbReference type="NCBI Taxonomy" id="1796497"/>
    <lineage>
        <taxon>Bacteria</taxon>
        <taxon>Pseudomonadati</taxon>
        <taxon>Pseudomonadota</taxon>
        <taxon>Gammaproteobacteria</taxon>
        <taxon>Vibrionales</taxon>
        <taxon>Vibrionaceae</taxon>
        <taxon>Grimontia</taxon>
    </lineage>
</organism>
<dbReference type="Pfam" id="PF06804">
    <property type="entry name" value="Lipoprotein_18"/>
    <property type="match status" value="1"/>
</dbReference>
<sequence>MKPVFKFGLSAVMVAMLAACSSADSRRQASDDFKYLETPPLSDWKNLPDQQPEFSGAYRIPANDFQGPVGRDIDIRPPQQILELIPGARYEQNRQGVTVWMPREEQAQRLWETIEDMTAKSQIPVRTSSPDGIETDWLVWTIDEDEEVIESRYVVKPVEERNRYGFHIEMVEWKRNGSADNLTQASRDRYNAQMTNMITARYDADLREEARLRALELVKNIPISLGKDRGGSPVIIARAPYEVFWERFPNILSELGFTIEDRNRSQGTLTVEFKSPDDEFWEEIGVLPLQLSQKNYNILLGDLGNRTSINVTDSSGKPVSEDVLAGIAPAFTAAVERLNNQ</sequence>
<dbReference type="GO" id="GO:0051205">
    <property type="term" value="P:protein insertion into membrane"/>
    <property type="evidence" value="ECO:0007669"/>
    <property type="project" value="UniProtKB-UniRule"/>
</dbReference>
<feature type="chain" id="PRO_5008999271" description="Outer membrane protein assembly factor BamC" evidence="5">
    <location>
        <begin position="24"/>
        <end position="341"/>
    </location>
</feature>
<protein>
    <recommendedName>
        <fullName evidence="4">Outer membrane protein assembly factor BamC</fullName>
    </recommendedName>
</protein>
<reference evidence="7" key="1">
    <citation type="submission" date="2016-02" db="EMBL/GenBank/DDBJ databases">
        <authorList>
            <person name="Rodrigo-Torres Lidia"/>
            <person name="Arahal R.David."/>
        </authorList>
    </citation>
    <scope>NUCLEOTIDE SEQUENCE [LARGE SCALE GENOMIC DNA]</scope>
    <source>
        <strain evidence="7">CECT 9029</strain>
    </source>
</reference>
<dbReference type="InterPro" id="IPR014524">
    <property type="entry name" value="BamC"/>
</dbReference>
<evidence type="ECO:0000256" key="3">
    <source>
        <dbReference type="ARBA" id="ARBA00023237"/>
    </source>
</evidence>
<dbReference type="GO" id="GO:0043165">
    <property type="term" value="P:Gram-negative-bacterium-type cell outer membrane assembly"/>
    <property type="evidence" value="ECO:0007669"/>
    <property type="project" value="UniProtKB-UniRule"/>
</dbReference>
<keyword evidence="2 4" id="KW-0472">Membrane</keyword>
<dbReference type="AlphaFoldDB" id="A0A128F0T1"/>
<dbReference type="STRING" id="1796497.GCE9029_02047"/>